<keyword evidence="6" id="KW-1015">Disulfide bond</keyword>
<organism evidence="9">
    <name type="scientific">Leptospirillum ferriphilum</name>
    <dbReference type="NCBI Taxonomy" id="178606"/>
    <lineage>
        <taxon>Bacteria</taxon>
        <taxon>Pseudomonadati</taxon>
        <taxon>Nitrospirota</taxon>
        <taxon>Nitrospiria</taxon>
        <taxon>Nitrospirales</taxon>
        <taxon>Nitrospiraceae</taxon>
        <taxon>Leptospirillum</taxon>
    </lineage>
</organism>
<dbReference type="Gene3D" id="3.40.50.620">
    <property type="entry name" value="HUPs"/>
    <property type="match status" value="1"/>
</dbReference>
<evidence type="ECO:0000256" key="5">
    <source>
        <dbReference type="ARBA" id="ARBA00022884"/>
    </source>
</evidence>
<dbReference type="Pfam" id="PF20258">
    <property type="entry name" value="tRNA_Me_trans_C"/>
    <property type="match status" value="1"/>
</dbReference>
<gene>
    <name evidence="9" type="primary">mnmA</name>
    <name evidence="9" type="ORF">ENX03_05555</name>
</gene>
<evidence type="ECO:0000256" key="6">
    <source>
        <dbReference type="ARBA" id="ARBA00023157"/>
    </source>
</evidence>
<dbReference type="GO" id="GO:0000049">
    <property type="term" value="F:tRNA binding"/>
    <property type="evidence" value="ECO:0007669"/>
    <property type="project" value="UniProtKB-KW"/>
</dbReference>
<evidence type="ECO:0000256" key="2">
    <source>
        <dbReference type="ARBA" id="ARBA00022555"/>
    </source>
</evidence>
<protein>
    <recommendedName>
        <fullName evidence="1">tRNA-uridine 2-sulfurtransferase</fullName>
        <ecNumber evidence="1">2.8.1.13</ecNumber>
    </recommendedName>
</protein>
<dbReference type="InterPro" id="IPR046885">
    <property type="entry name" value="MnmA-like_C"/>
</dbReference>
<dbReference type="InterPro" id="IPR004506">
    <property type="entry name" value="MnmA-like"/>
</dbReference>
<keyword evidence="2" id="KW-0820">tRNA-binding</keyword>
<name>A0A7C3LXT3_9BACT</name>
<dbReference type="EC" id="2.8.1.13" evidence="1"/>
<dbReference type="Gene3D" id="2.30.30.280">
    <property type="entry name" value="Adenine nucleotide alpha hydrolases-like domains"/>
    <property type="match status" value="1"/>
</dbReference>
<evidence type="ECO:0000256" key="7">
    <source>
        <dbReference type="ARBA" id="ARBA00051542"/>
    </source>
</evidence>
<reference evidence="9" key="1">
    <citation type="journal article" date="2020" name="mSystems">
        <title>Genome- and Community-Level Interaction Insights into Carbon Utilization and Element Cycling Functions of Hydrothermarchaeota in Hydrothermal Sediment.</title>
        <authorList>
            <person name="Zhou Z."/>
            <person name="Liu Y."/>
            <person name="Xu W."/>
            <person name="Pan J."/>
            <person name="Luo Z.H."/>
            <person name="Li M."/>
        </authorList>
    </citation>
    <scope>NUCLEOTIDE SEQUENCE [LARGE SCALE GENOMIC DNA]</scope>
    <source>
        <strain evidence="9">SpSt-902</strain>
    </source>
</reference>
<evidence type="ECO:0000313" key="9">
    <source>
        <dbReference type="EMBL" id="HFT93398.1"/>
    </source>
</evidence>
<feature type="domain" description="tRNA-specific 2-thiouridylase MnmA-like C-terminal" evidence="8">
    <location>
        <begin position="304"/>
        <end position="360"/>
    </location>
</feature>
<dbReference type="EMBL" id="DTMM01000106">
    <property type="protein sequence ID" value="HFT93398.1"/>
    <property type="molecule type" value="Genomic_DNA"/>
</dbReference>
<accession>A0A7C3LXT3</accession>
<evidence type="ECO:0000256" key="3">
    <source>
        <dbReference type="ARBA" id="ARBA00022679"/>
    </source>
</evidence>
<dbReference type="SUPFAM" id="SSF52402">
    <property type="entry name" value="Adenine nucleotide alpha hydrolases-like"/>
    <property type="match status" value="1"/>
</dbReference>
<keyword evidence="3 9" id="KW-0808">Transferase</keyword>
<comment type="caution">
    <text evidence="9">The sequence shown here is derived from an EMBL/GenBank/DDBJ whole genome shotgun (WGS) entry which is preliminary data.</text>
</comment>
<dbReference type="AlphaFoldDB" id="A0A7C3LXT3"/>
<keyword evidence="4" id="KW-0819">tRNA processing</keyword>
<keyword evidence="5" id="KW-0694">RNA-binding</keyword>
<dbReference type="PANTHER" id="PTHR11933:SF5">
    <property type="entry name" value="MITOCHONDRIAL TRNA-SPECIFIC 2-THIOURIDYLASE 1"/>
    <property type="match status" value="1"/>
</dbReference>
<dbReference type="InterPro" id="IPR023382">
    <property type="entry name" value="MnmA-like_central_sf"/>
</dbReference>
<dbReference type="GO" id="GO:0002143">
    <property type="term" value="P:tRNA wobble position uridine thiolation"/>
    <property type="evidence" value="ECO:0007669"/>
    <property type="project" value="TreeGrafter"/>
</dbReference>
<dbReference type="NCBIfam" id="NF001138">
    <property type="entry name" value="PRK00143.1"/>
    <property type="match status" value="1"/>
</dbReference>
<dbReference type="PANTHER" id="PTHR11933">
    <property type="entry name" value="TRNA 5-METHYLAMINOMETHYL-2-THIOURIDYLATE -METHYLTRANSFERASE"/>
    <property type="match status" value="1"/>
</dbReference>
<evidence type="ECO:0000256" key="1">
    <source>
        <dbReference type="ARBA" id="ARBA00011949"/>
    </source>
</evidence>
<dbReference type="CDD" id="cd01998">
    <property type="entry name" value="MnmA_TRMU-like"/>
    <property type="match status" value="1"/>
</dbReference>
<evidence type="ECO:0000256" key="4">
    <source>
        <dbReference type="ARBA" id="ARBA00022694"/>
    </source>
</evidence>
<dbReference type="Pfam" id="PF03054">
    <property type="entry name" value="tRNA_Me_trans"/>
    <property type="match status" value="1"/>
</dbReference>
<dbReference type="NCBIfam" id="TIGR00420">
    <property type="entry name" value="trmU"/>
    <property type="match status" value="1"/>
</dbReference>
<evidence type="ECO:0000259" key="8">
    <source>
        <dbReference type="Pfam" id="PF20258"/>
    </source>
</evidence>
<dbReference type="Gene3D" id="2.40.30.10">
    <property type="entry name" value="Translation factors"/>
    <property type="match status" value="1"/>
</dbReference>
<dbReference type="GO" id="GO:0103016">
    <property type="term" value="F:tRNA-uridine 2-sulfurtransferase activity"/>
    <property type="evidence" value="ECO:0007669"/>
    <property type="project" value="UniProtKB-EC"/>
</dbReference>
<dbReference type="InterPro" id="IPR014729">
    <property type="entry name" value="Rossmann-like_a/b/a_fold"/>
</dbReference>
<sequence>MRPKVLVGMSGGIDSAVAAVILKESGFDVHGAIVEIWQDNSTPDVRKNIGRPWYERSCCHLPMVEYLCEELRLPFITIDRKHAFQEKVVDGFKEGYRKGITPNPCTTCNAEIKLNTLLHWAAENGFHFVATGHYVRKQYSVRDRIWGIARAKDHKKDQSYFLSRVQGNSLSRIIFPLGNWTKETVRAFGRQKGLPVEEMVENMEACFLSAKNVTEFLRKEEWGIKSERWAVVDSRGITLGSIATGVGLTRGQRRGVGIPNVERMYVKRVDMEKKTVVMGNKREIMSQSFQICDPMGPMFERTLTAKKYVRFRSTMEGIPCKEKEENQLQFDLFGESDGVTPGQIAVFYDEDEMVIGSGVIERDWSVEDYVC</sequence>
<comment type="catalytic activity">
    <reaction evidence="7">
        <text>S-sulfanyl-L-cysteinyl-[protein] + uridine(34) in tRNA + AH2 + ATP = 2-thiouridine(34) in tRNA + L-cysteinyl-[protein] + A + AMP + diphosphate + H(+)</text>
        <dbReference type="Rhea" id="RHEA:47032"/>
        <dbReference type="Rhea" id="RHEA-COMP:10131"/>
        <dbReference type="Rhea" id="RHEA-COMP:11726"/>
        <dbReference type="Rhea" id="RHEA-COMP:11727"/>
        <dbReference type="Rhea" id="RHEA-COMP:11728"/>
        <dbReference type="ChEBI" id="CHEBI:13193"/>
        <dbReference type="ChEBI" id="CHEBI:15378"/>
        <dbReference type="ChEBI" id="CHEBI:17499"/>
        <dbReference type="ChEBI" id="CHEBI:29950"/>
        <dbReference type="ChEBI" id="CHEBI:30616"/>
        <dbReference type="ChEBI" id="CHEBI:33019"/>
        <dbReference type="ChEBI" id="CHEBI:61963"/>
        <dbReference type="ChEBI" id="CHEBI:65315"/>
        <dbReference type="ChEBI" id="CHEBI:87170"/>
        <dbReference type="ChEBI" id="CHEBI:456215"/>
        <dbReference type="EC" id="2.8.1.13"/>
    </reaction>
</comment>
<proteinExistence type="predicted"/>